<name>A0ABU3VP09_9EURY</name>
<dbReference type="Proteomes" id="UP001272052">
    <property type="component" value="Unassembled WGS sequence"/>
</dbReference>
<comment type="caution">
    <text evidence="1">The sequence shown here is derived from an EMBL/GenBank/DDBJ whole genome shotgun (WGS) entry which is preliminary data.</text>
</comment>
<evidence type="ECO:0000313" key="1">
    <source>
        <dbReference type="EMBL" id="MDV0445147.1"/>
    </source>
</evidence>
<evidence type="ECO:0000313" key="2">
    <source>
        <dbReference type="Proteomes" id="UP001272052"/>
    </source>
</evidence>
<keyword evidence="2" id="KW-1185">Reference proteome</keyword>
<dbReference type="EMBL" id="JAWDKC010000012">
    <property type="protein sequence ID" value="MDV0445147.1"/>
    <property type="molecule type" value="Genomic_DNA"/>
</dbReference>
<reference evidence="1 2" key="1">
    <citation type="submission" date="2023-06" db="EMBL/GenBank/DDBJ databases">
        <title>Genome sequence of Methanimicrococcus sp. At1.</title>
        <authorList>
            <person name="Protasov E."/>
            <person name="Platt K."/>
            <person name="Poehlein A."/>
            <person name="Daniel R."/>
            <person name="Brune A."/>
        </authorList>
    </citation>
    <scope>NUCLEOTIDE SEQUENCE [LARGE SCALE GENOMIC DNA]</scope>
    <source>
        <strain evidence="1 2">At1</strain>
    </source>
</reference>
<dbReference type="Gene3D" id="3.40.1760.10">
    <property type="entry name" value="YfbM-like super family"/>
    <property type="match status" value="1"/>
</dbReference>
<dbReference type="InterPro" id="IPR015068">
    <property type="entry name" value="DUF1877"/>
</dbReference>
<gene>
    <name evidence="1" type="ORF">MmiAt1_07040</name>
</gene>
<sequence length="187" mass="20966">MIITFAAVSCEKIRDFESGKTDSKQFINLLTESDKIGLSQIDRAANILAEDDEFSKYWEITGAGEILAGGDGEALIIDPVSFEDGDGGGFEICNPAVYMTNEEVKEAAALLSEIDEKQFKDVFDAKMKKLTKWSFLNKNKKALKESAPEIFETFWDEVKMLRDFYQKTGDAGNCAVIFVMYEDADFE</sequence>
<dbReference type="Pfam" id="PF08974">
    <property type="entry name" value="DUF1877"/>
    <property type="match status" value="1"/>
</dbReference>
<dbReference type="SUPFAM" id="SSF111069">
    <property type="entry name" value="Hypothetical protein yfbM"/>
    <property type="match status" value="1"/>
</dbReference>
<dbReference type="RefSeq" id="WP_318785571.1">
    <property type="nucleotide sequence ID" value="NZ_JAWDKC010000012.1"/>
</dbReference>
<accession>A0ABU3VP09</accession>
<protein>
    <submittedName>
        <fullName evidence="1">Uncharacterized protein</fullName>
    </submittedName>
</protein>
<proteinExistence type="predicted"/>
<organism evidence="1 2">
    <name type="scientific">Methanimicrococcus hacksteinii</name>
    <dbReference type="NCBI Taxonomy" id="3028293"/>
    <lineage>
        <taxon>Archaea</taxon>
        <taxon>Methanobacteriati</taxon>
        <taxon>Methanobacteriota</taxon>
        <taxon>Stenosarchaea group</taxon>
        <taxon>Methanomicrobia</taxon>
        <taxon>Methanosarcinales</taxon>
        <taxon>Methanosarcinaceae</taxon>
        <taxon>Methanimicrococcus</taxon>
    </lineage>
</organism>
<dbReference type="InterPro" id="IPR035944">
    <property type="entry name" value="YfbM-like_sf"/>
</dbReference>